<keyword evidence="3" id="KW-0812">Transmembrane</keyword>
<feature type="region of interest" description="Disordered" evidence="2">
    <location>
        <begin position="597"/>
        <end position="621"/>
    </location>
</feature>
<keyword evidence="3" id="KW-1133">Transmembrane helix</keyword>
<dbReference type="GO" id="GO:0003676">
    <property type="term" value="F:nucleic acid binding"/>
    <property type="evidence" value="ECO:0007669"/>
    <property type="project" value="InterPro"/>
</dbReference>
<feature type="transmembrane region" description="Helical" evidence="3">
    <location>
        <begin position="2359"/>
        <end position="2379"/>
    </location>
</feature>
<evidence type="ECO:0000259" key="5">
    <source>
        <dbReference type="PROSITE" id="PS50994"/>
    </source>
</evidence>
<feature type="compositionally biased region" description="Basic and acidic residues" evidence="2">
    <location>
        <begin position="398"/>
        <end position="409"/>
    </location>
</feature>
<dbReference type="InterPro" id="IPR012337">
    <property type="entry name" value="RNaseH-like_sf"/>
</dbReference>
<feature type="region of interest" description="Disordered" evidence="2">
    <location>
        <begin position="493"/>
        <end position="550"/>
    </location>
</feature>
<sequence>MSGQRKERHLHHHLFLHQNLQGSQRQKGNLVIYKVIRQYLEGKLVIYKVIRQYLEGKLVIYKVIRQYLEGKLVIYLSVQQRSGDVPDDVQVPESSAQQWLSGETPNHIALLAGGMAQLQKAMLQQMASADKGEDRSPEAVKPGTSSLPSLPAVHAETSSIDIADWMEMLAAPMADLSDGSSVWWRLVREKATEAYTRWSNAGPMEKLAIYPERDDSLEGGRWSRVNSRAASMIVLALHESVRSEMVARRLTGSAVSLLFRLMTLYQPGGQAERTRILHNLQCPTEESEPSRAVEGLRAWDRWLRRCRELSLAIPDPTILSKGLSSIVRKVVEKNADMGFRTNLIRSTLQVDTRPSYESIDTYYKHLMAECEALAVSSSSMTTSPTSVTTTTALTTTKPEPKIRPMKTDPRTPSPALPSSSTRTTSTPTSTSAETDANDKTNAEKKEVPCRYFGKTYRGCARAGKCPFLHSWDGIEKEKATRCLACGGKHMVKDCTNKKPSSPSSAASAKSMAQPKAGAPSSSTATSAATSSKAVRIEEPNKDTTGPNPEIGAADLKEVLADVGKMLKAMSATSLKKASVAKDALLQRVNEMTEVFCGKSRDKEPKGDGKGGLLDSGASNAMKPVSPAEYHCGLPVKVTLAGEEERVLRQNHQGTVLVEEADPENSTTQPIVPLGAIIQDLGCSLHWRRGSFKLFHPERGHLKVTVKNNCPEVSLREANKLIKELEETHVARLTAQVATLTARLEVLRKEETKAWNELLKEYLEDGSQALLQRAVMLCPFTKDLPGDVQASLVTDFDIEGGEKYLKELPITRRRRRSLMASKDWVVRLYAGEGCSNDSFVGVVNKKGKVVLEVDTVNSRLWDINGPTATYKLLIWAASKGKIADVIGSPPETTWTSTTTGPGNESKFAFRNTDNPYGVKELSALQQLRTDKETACVAKQMLVWMMAMIKGKRNVGFLVEYPNGLNEMEEDGGNAMVFWTTEMWKSFRSLTGMTMVSFNQGAFGHRSKRPTTMGTTYPMLKEIDGEVDCGNEWIPPSLLPRRTLRAWSEEFKWMVALAAVDYVPASMAEERELEDCGARLSKLTKDERLAWKQHLLQDHQPYRSDCSICMNAQATGYQHRRRKHPQLYSLAVDLAGPFKVPGRDMDFDDYKYLMVAAYRCPKEYLDEKAHAEMVKELGMEDYVPSDVEEEDDLIEANKDGEGSAPEEEDAASADMEPMGPITLDEAVEELREPPECTTVYITRPMRRRTKAEALRAAREIVIQLKASGLYVSTLHTDRAREFSSLVFKEWVAATSLRHTRTAGSDPAANSTAELGVRWAKNRIRALLKSSGAEPRDWPLAASHASALVWSKLFPHSPTSRMPAAPFGQEVWFRAKGYKGTKEKKHDPTGDRWKRGWYKGPSMDVSRGHVILRDDGGLTVAKGVRFNVIDPIKEFPDLFPPGEALEVCIPEEKEAQPPTRKELKDEIEFLARKKVEEGDYSIEGVLMLFERMEALGDTDMRIGKKSSSTSWFSGAYVHGGKAGTRLNLQKYPYATKFMAEFGKKYANGKPFSALGIARNADLGMHRDSHNAKLSENIIVPLTEFDHGDLWLQTPTAEEENLVTKELPNGKMVKGTMLPMEKGKPVCFPPRQWHQVQPWKGDRVVFLMYTPRGTKLVEDQIVDLELVGFPVERRILSNQEDEEEDGMDDGHEVVEKRATTTMAFIEEENMDLFGERKANEALGPSPQDQVVEEQVRLSRMIKKAEVQYTVNIEEVLSSHLEQGKPLEVTHTVSLSDVRKSLQKWAPSAEKEYKNLVESKRAFRPVKQHELPAGCQVVPCKGVFTVKPDGKGFRRKTRFVACGNHLAEGELTGGDFDVYAAGLDATSLRTMLAYKSKKRSWHMGVTDIRQAFVLAPWIGKPVALRPPSLAVDLGLAEPDDYWLVLQSIYGLRESPAAWAAYRDGQLKAARWHAMLDNEKVELRLEQLVSDNQVWRIVRADGKDSEELGFLLVYIDDLMVVGLEPAMRSFFQWLSNTWECDDLSVLTEEHSLKFLGMELHLVNGGVEVCQEGFIRELLRSHQHDGARSKTQGPKELLIMSAEEEAMMLEGTSPIEEAKEHLVKDAQRRVGELLWLSSRSRPDIQYATAVMSSRITRCPEAVVTIGQRVLDYLNETIHDRIRFADDQEEPQQLRAYTDSSFAPSSGKSHGSVAIFYGTCPLAWRSSRQPLVSLSTAETELMEGVEGTIMAYSTKCLLEELLGKPLVIHLHIDNSAAISLMTTAAGSWRTRHLRLRANWVKEKMQLKEVAIKHEPGVSQKADIGTKPFSKDRLAQLKELWSIKNRRPPPVSNLKVMNVKPWMKALLFISQVSKTAGMKEDIKAEVPWDLYVVVIILAIAVIGLWEGLKHCMLGKRTHLRTLRTKATRSSDKLTRNELKELQVLMTRDPASLSDDEKIRLVDLKELFDATMPANTSPLPTTPMEESATSSFSTPSAFNKQPKCVPRTRDQGVQKDPPAFERVPPPPQHVRVYEGPFHQVEGRDVIHVYENCWGLRHTAPGRKKAVQLCRCCAENNGNRIY</sequence>
<dbReference type="InterPro" id="IPR000571">
    <property type="entry name" value="Znf_CCCH"/>
</dbReference>
<dbReference type="InterPro" id="IPR036397">
    <property type="entry name" value="RNaseH_sf"/>
</dbReference>
<feature type="zinc finger region" description="C3H1-type" evidence="1">
    <location>
        <begin position="443"/>
        <end position="472"/>
    </location>
</feature>
<dbReference type="GO" id="GO:0008270">
    <property type="term" value="F:zinc ion binding"/>
    <property type="evidence" value="ECO:0007669"/>
    <property type="project" value="UniProtKB-KW"/>
</dbReference>
<evidence type="ECO:0000313" key="6">
    <source>
        <dbReference type="EMBL" id="OLP98475.1"/>
    </source>
</evidence>
<accession>A0A1Q9DTH5</accession>
<dbReference type="EMBL" id="LSRX01000395">
    <property type="protein sequence ID" value="OLP98475.1"/>
    <property type="molecule type" value="Genomic_DNA"/>
</dbReference>
<organism evidence="6 7">
    <name type="scientific">Symbiodinium microadriaticum</name>
    <name type="common">Dinoflagellate</name>
    <name type="synonym">Zooxanthella microadriatica</name>
    <dbReference type="NCBI Taxonomy" id="2951"/>
    <lineage>
        <taxon>Eukaryota</taxon>
        <taxon>Sar</taxon>
        <taxon>Alveolata</taxon>
        <taxon>Dinophyceae</taxon>
        <taxon>Suessiales</taxon>
        <taxon>Symbiodiniaceae</taxon>
        <taxon>Symbiodinium</taxon>
    </lineage>
</organism>
<protein>
    <submittedName>
        <fullName evidence="6">Copia protein</fullName>
    </submittedName>
</protein>
<feature type="compositionally biased region" description="Low complexity" evidence="2">
    <location>
        <begin position="2455"/>
        <end position="2468"/>
    </location>
</feature>
<feature type="compositionally biased region" description="Low complexity" evidence="2">
    <location>
        <begin position="497"/>
        <end position="533"/>
    </location>
</feature>
<evidence type="ECO:0000256" key="1">
    <source>
        <dbReference type="PROSITE-ProRule" id="PRU00723"/>
    </source>
</evidence>
<feature type="domain" description="Integrase catalytic" evidence="5">
    <location>
        <begin position="1199"/>
        <end position="1368"/>
    </location>
</feature>
<reference evidence="6 7" key="1">
    <citation type="submission" date="2016-02" db="EMBL/GenBank/DDBJ databases">
        <title>Genome analysis of coral dinoflagellate symbionts highlights evolutionary adaptations to a symbiotic lifestyle.</title>
        <authorList>
            <person name="Aranda M."/>
            <person name="Li Y."/>
            <person name="Liew Y.J."/>
            <person name="Baumgarten S."/>
            <person name="Simakov O."/>
            <person name="Wilson M."/>
            <person name="Piel J."/>
            <person name="Ashoor H."/>
            <person name="Bougouffa S."/>
            <person name="Bajic V.B."/>
            <person name="Ryu T."/>
            <person name="Ravasi T."/>
            <person name="Bayer T."/>
            <person name="Micklem G."/>
            <person name="Kim H."/>
            <person name="Bhak J."/>
            <person name="Lajeunesse T.C."/>
            <person name="Voolstra C.R."/>
        </authorList>
    </citation>
    <scope>NUCLEOTIDE SEQUENCE [LARGE SCALE GENOMIC DNA]</scope>
    <source>
        <strain evidence="6 7">CCMP2467</strain>
    </source>
</reference>
<feature type="compositionally biased region" description="Basic and acidic residues" evidence="2">
    <location>
        <begin position="598"/>
        <end position="608"/>
    </location>
</feature>
<gene>
    <name evidence="6" type="primary">GIP</name>
    <name evidence="6" type="ORF">AK812_SmicGene19066</name>
</gene>
<dbReference type="InterPro" id="IPR001584">
    <property type="entry name" value="Integrase_cat-core"/>
</dbReference>
<proteinExistence type="predicted"/>
<evidence type="ECO:0000256" key="3">
    <source>
        <dbReference type="SAM" id="Phobius"/>
    </source>
</evidence>
<dbReference type="PANTHER" id="PTHR11439">
    <property type="entry name" value="GAG-POL-RELATED RETROTRANSPOSON"/>
    <property type="match status" value="1"/>
</dbReference>
<keyword evidence="1" id="KW-0479">Metal-binding</keyword>
<evidence type="ECO:0000313" key="7">
    <source>
        <dbReference type="Proteomes" id="UP000186817"/>
    </source>
</evidence>
<dbReference type="Proteomes" id="UP000186817">
    <property type="component" value="Unassembled WGS sequence"/>
</dbReference>
<dbReference type="PROSITE" id="PS50994">
    <property type="entry name" value="INTEGRASE"/>
    <property type="match status" value="1"/>
</dbReference>
<feature type="region of interest" description="Disordered" evidence="2">
    <location>
        <begin position="126"/>
        <end position="151"/>
    </location>
</feature>
<feature type="region of interest" description="Disordered" evidence="2">
    <location>
        <begin position="1194"/>
        <end position="1216"/>
    </location>
</feature>
<evidence type="ECO:0000259" key="4">
    <source>
        <dbReference type="PROSITE" id="PS50103"/>
    </source>
</evidence>
<dbReference type="InterPro" id="IPR013103">
    <property type="entry name" value="RVT_2"/>
</dbReference>
<name>A0A1Q9DTH5_SYMMI</name>
<feature type="compositionally biased region" description="Low complexity" evidence="2">
    <location>
        <begin position="376"/>
        <end position="396"/>
    </location>
</feature>
<comment type="caution">
    <text evidence="6">The sequence shown here is derived from an EMBL/GenBank/DDBJ whole genome shotgun (WGS) entry which is preliminary data.</text>
</comment>
<dbReference type="PROSITE" id="PS50103">
    <property type="entry name" value="ZF_C3H1"/>
    <property type="match status" value="1"/>
</dbReference>
<dbReference type="PANTHER" id="PTHR11439:SF483">
    <property type="entry name" value="PEPTIDE SYNTHASE GLIP-LIKE, PUTATIVE (AFU_ORTHOLOGUE AFUA_3G12920)-RELATED"/>
    <property type="match status" value="1"/>
</dbReference>
<feature type="domain" description="C3H1-type" evidence="4">
    <location>
        <begin position="443"/>
        <end position="472"/>
    </location>
</feature>
<evidence type="ECO:0000256" key="2">
    <source>
        <dbReference type="SAM" id="MobiDB-lite"/>
    </source>
</evidence>
<dbReference type="Gene3D" id="3.30.420.10">
    <property type="entry name" value="Ribonuclease H-like superfamily/Ribonuclease H"/>
    <property type="match status" value="1"/>
</dbReference>
<keyword evidence="3" id="KW-0472">Membrane</keyword>
<dbReference type="OrthoDB" id="2012657at2759"/>
<feature type="compositionally biased region" description="Low complexity" evidence="2">
    <location>
        <begin position="416"/>
        <end position="432"/>
    </location>
</feature>
<keyword evidence="7" id="KW-1185">Reference proteome</keyword>
<feature type="region of interest" description="Disordered" evidence="2">
    <location>
        <begin position="2443"/>
        <end position="2498"/>
    </location>
</feature>
<feature type="region of interest" description="Disordered" evidence="2">
    <location>
        <begin position="375"/>
        <end position="441"/>
    </location>
</feature>
<dbReference type="SUPFAM" id="SSF53098">
    <property type="entry name" value="Ribonuclease H-like"/>
    <property type="match status" value="1"/>
</dbReference>
<dbReference type="CDD" id="cd09272">
    <property type="entry name" value="RNase_HI_RT_Ty1"/>
    <property type="match status" value="1"/>
</dbReference>
<dbReference type="Pfam" id="PF07727">
    <property type="entry name" value="RVT_2"/>
    <property type="match status" value="1"/>
</dbReference>
<keyword evidence="1" id="KW-0862">Zinc</keyword>
<dbReference type="GO" id="GO:0015074">
    <property type="term" value="P:DNA integration"/>
    <property type="evidence" value="ECO:0007669"/>
    <property type="project" value="InterPro"/>
</dbReference>
<keyword evidence="1" id="KW-0863">Zinc-finger</keyword>